<keyword evidence="4" id="KW-1185">Reference proteome</keyword>
<keyword evidence="2" id="KW-1133">Transmembrane helix</keyword>
<accession>A0A2T0TD61</accession>
<dbReference type="EMBL" id="PVTF01000003">
    <property type="protein sequence ID" value="PRY43602.1"/>
    <property type="molecule type" value="Genomic_DNA"/>
</dbReference>
<feature type="region of interest" description="Disordered" evidence="1">
    <location>
        <begin position="169"/>
        <end position="233"/>
    </location>
</feature>
<reference evidence="3 4" key="1">
    <citation type="submission" date="2018-03" db="EMBL/GenBank/DDBJ databases">
        <title>Genomic Encyclopedia of Archaeal and Bacterial Type Strains, Phase II (KMG-II): from individual species to whole genera.</title>
        <authorList>
            <person name="Goeker M."/>
        </authorList>
    </citation>
    <scope>NUCLEOTIDE SEQUENCE [LARGE SCALE GENOMIC DNA]</scope>
    <source>
        <strain evidence="3 4">DSM 44720</strain>
    </source>
</reference>
<feature type="compositionally biased region" description="Low complexity" evidence="1">
    <location>
        <begin position="222"/>
        <end position="233"/>
    </location>
</feature>
<dbReference type="AlphaFoldDB" id="A0A2T0TD61"/>
<feature type="transmembrane region" description="Helical" evidence="2">
    <location>
        <begin position="108"/>
        <end position="129"/>
    </location>
</feature>
<proteinExistence type="predicted"/>
<keyword evidence="2" id="KW-0812">Transmembrane</keyword>
<comment type="caution">
    <text evidence="3">The sequence shown here is derived from an EMBL/GenBank/DDBJ whole genome shotgun (WGS) entry which is preliminary data.</text>
</comment>
<name>A0A2T0TD61_9PSEU</name>
<feature type="compositionally biased region" description="Pro residues" evidence="1">
    <location>
        <begin position="184"/>
        <end position="221"/>
    </location>
</feature>
<feature type="transmembrane region" description="Helical" evidence="2">
    <location>
        <begin position="141"/>
        <end position="159"/>
    </location>
</feature>
<sequence>MPGQQQPGWPQQPPPAPPRGGNTAFVVIAAVGAAGVGIFWGVLGLIGLLHENEPDTAPELVDVMMRQTGGDPGTLSLLANLQEWARFLPFAAFLAGAVLLLSKKVAGVLVVGLAALLGVAPLVLNVVYLNYWGFTGVGVDGVQVTALVLGVAVAILAVLPPVMGALRGTPQQPGPARPGTGYGPPAPGYGPPQPGYGPPQGQGPPPGYGPPAGYGPPPTGQGPPQQGYGPPRQ</sequence>
<evidence type="ECO:0000313" key="3">
    <source>
        <dbReference type="EMBL" id="PRY43602.1"/>
    </source>
</evidence>
<gene>
    <name evidence="3" type="ORF">CLV43_103349</name>
</gene>
<evidence type="ECO:0000256" key="1">
    <source>
        <dbReference type="SAM" id="MobiDB-lite"/>
    </source>
</evidence>
<dbReference type="Proteomes" id="UP000239494">
    <property type="component" value="Unassembled WGS sequence"/>
</dbReference>
<evidence type="ECO:0000256" key="2">
    <source>
        <dbReference type="SAM" id="Phobius"/>
    </source>
</evidence>
<feature type="transmembrane region" description="Helical" evidence="2">
    <location>
        <begin position="24"/>
        <end position="49"/>
    </location>
</feature>
<keyword evidence="2" id="KW-0472">Membrane</keyword>
<evidence type="ECO:0000313" key="4">
    <source>
        <dbReference type="Proteomes" id="UP000239494"/>
    </source>
</evidence>
<protein>
    <submittedName>
        <fullName evidence="3">Uncharacterized protein</fullName>
    </submittedName>
</protein>
<organism evidence="3 4">
    <name type="scientific">Umezawaea tangerina</name>
    <dbReference type="NCBI Taxonomy" id="84725"/>
    <lineage>
        <taxon>Bacteria</taxon>
        <taxon>Bacillati</taxon>
        <taxon>Actinomycetota</taxon>
        <taxon>Actinomycetes</taxon>
        <taxon>Pseudonocardiales</taxon>
        <taxon>Pseudonocardiaceae</taxon>
        <taxon>Umezawaea</taxon>
    </lineage>
</organism>
<feature type="transmembrane region" description="Helical" evidence="2">
    <location>
        <begin position="84"/>
        <end position="101"/>
    </location>
</feature>